<evidence type="ECO:0000256" key="8">
    <source>
        <dbReference type="ARBA" id="ARBA00048473"/>
    </source>
</evidence>
<feature type="transmembrane region" description="Helical" evidence="9">
    <location>
        <begin position="239"/>
        <end position="257"/>
    </location>
</feature>
<comment type="catalytic activity">
    <reaction evidence="8">
        <text>L-cystine(out) + H(+)(out) = L-cystine(in) + H(+)(in)</text>
        <dbReference type="Rhea" id="RHEA:66172"/>
        <dbReference type="ChEBI" id="CHEBI:15378"/>
        <dbReference type="ChEBI" id="CHEBI:35491"/>
    </reaction>
    <physiologicalReaction direction="left-to-right" evidence="8">
        <dbReference type="Rhea" id="RHEA:66173"/>
    </physiologicalReaction>
</comment>
<evidence type="ECO:0000256" key="5">
    <source>
        <dbReference type="ARBA" id="ARBA00022737"/>
    </source>
</evidence>
<feature type="transmembrane region" description="Helical" evidence="9">
    <location>
        <begin position="130"/>
        <end position="151"/>
    </location>
</feature>
<comment type="similarity">
    <text evidence="2">Belongs to the cystinosin family.</text>
</comment>
<reference evidence="10 11" key="1">
    <citation type="journal article" date="2022" name="Front. Cell. Infect. Microbiol.">
        <title>The Genomes of Two Strains of Taenia crassiceps the Animal Model for the Study of Human Cysticercosis.</title>
        <authorList>
            <person name="Bobes R.J."/>
            <person name="Estrada K."/>
            <person name="Rios-Valencia D.G."/>
            <person name="Calderon-Gallegos A."/>
            <person name="de la Torre P."/>
            <person name="Carrero J.C."/>
            <person name="Sanchez-Flores A."/>
            <person name="Laclette J.P."/>
        </authorList>
    </citation>
    <scope>NUCLEOTIDE SEQUENCE [LARGE SCALE GENOMIC DNA]</scope>
    <source>
        <strain evidence="10">WFUcys</strain>
    </source>
</reference>
<keyword evidence="11" id="KW-1185">Reference proteome</keyword>
<evidence type="ECO:0000256" key="2">
    <source>
        <dbReference type="ARBA" id="ARBA00006855"/>
    </source>
</evidence>
<dbReference type="Gene3D" id="1.20.1280.290">
    <property type="match status" value="2"/>
</dbReference>
<feature type="transmembrane region" description="Helical" evidence="9">
    <location>
        <begin position="339"/>
        <end position="357"/>
    </location>
</feature>
<evidence type="ECO:0000256" key="1">
    <source>
        <dbReference type="ARBA" id="ARBA00004127"/>
    </source>
</evidence>
<keyword evidence="5" id="KW-0677">Repeat</keyword>
<dbReference type="InterPro" id="IPR006603">
    <property type="entry name" value="PQ-loop_rpt"/>
</dbReference>
<dbReference type="Proteomes" id="UP001651158">
    <property type="component" value="Unassembled WGS sequence"/>
</dbReference>
<feature type="transmembrane region" description="Helical" evidence="9">
    <location>
        <begin position="163"/>
        <end position="187"/>
    </location>
</feature>
<evidence type="ECO:0000313" key="11">
    <source>
        <dbReference type="Proteomes" id="UP001651158"/>
    </source>
</evidence>
<proteinExistence type="inferred from homology"/>
<dbReference type="PANTHER" id="PTHR13131:SF5">
    <property type="entry name" value="CYSTINOSIN"/>
    <property type="match status" value="1"/>
</dbReference>
<feature type="transmembrane region" description="Helical" evidence="9">
    <location>
        <begin position="263"/>
        <end position="283"/>
    </location>
</feature>
<feature type="transmembrane region" description="Helical" evidence="9">
    <location>
        <begin position="295"/>
        <end position="319"/>
    </location>
</feature>
<keyword evidence="4 9" id="KW-0812">Transmembrane</keyword>
<evidence type="ECO:0000313" key="10">
    <source>
        <dbReference type="EMBL" id="KAL5107095.1"/>
    </source>
</evidence>
<organism evidence="10 11">
    <name type="scientific">Taenia crassiceps</name>
    <dbReference type="NCBI Taxonomy" id="6207"/>
    <lineage>
        <taxon>Eukaryota</taxon>
        <taxon>Metazoa</taxon>
        <taxon>Spiralia</taxon>
        <taxon>Lophotrochozoa</taxon>
        <taxon>Platyhelminthes</taxon>
        <taxon>Cestoda</taxon>
        <taxon>Eucestoda</taxon>
        <taxon>Cyclophyllidea</taxon>
        <taxon>Taeniidae</taxon>
        <taxon>Taenia</taxon>
    </lineage>
</organism>
<keyword evidence="6 9" id="KW-1133">Transmembrane helix</keyword>
<accession>A0ABR4QCC0</accession>
<name>A0ABR4QCC0_9CEST</name>
<dbReference type="NCBIfam" id="TIGR00951">
    <property type="entry name" value="2A43"/>
    <property type="match status" value="1"/>
</dbReference>
<comment type="caution">
    <text evidence="10">The sequence shown here is derived from an EMBL/GenBank/DDBJ whole genome shotgun (WGS) entry which is preliminary data.</text>
</comment>
<evidence type="ECO:0000256" key="7">
    <source>
        <dbReference type="ARBA" id="ARBA00023136"/>
    </source>
</evidence>
<comment type="subcellular location">
    <subcellularLocation>
        <location evidence="1">Endomembrane system</location>
        <topology evidence="1">Multi-pass membrane protein</topology>
    </subcellularLocation>
</comment>
<keyword evidence="7 9" id="KW-0472">Membrane</keyword>
<evidence type="ECO:0000256" key="3">
    <source>
        <dbReference type="ARBA" id="ARBA00022448"/>
    </source>
</evidence>
<gene>
    <name evidence="10" type="ORF">TcWFU_008938</name>
</gene>
<protein>
    <submittedName>
        <fullName evidence="10">Cystinosin</fullName>
    </submittedName>
</protein>
<dbReference type="EMBL" id="JAKROA010000005">
    <property type="protein sequence ID" value="KAL5107095.1"/>
    <property type="molecule type" value="Genomic_DNA"/>
</dbReference>
<evidence type="ECO:0000256" key="4">
    <source>
        <dbReference type="ARBA" id="ARBA00022692"/>
    </source>
</evidence>
<dbReference type="InterPro" id="IPR005282">
    <property type="entry name" value="LC_transporter"/>
</dbReference>
<dbReference type="PANTHER" id="PTHR13131">
    <property type="entry name" value="CYSTINOSIN"/>
    <property type="match status" value="1"/>
</dbReference>
<dbReference type="Pfam" id="PF04193">
    <property type="entry name" value="PQ-loop"/>
    <property type="match status" value="2"/>
</dbReference>
<evidence type="ECO:0000256" key="9">
    <source>
        <dbReference type="SAM" id="Phobius"/>
    </source>
</evidence>
<feature type="transmembrane region" description="Helical" evidence="9">
    <location>
        <begin position="207"/>
        <end position="227"/>
    </location>
</feature>
<dbReference type="SMART" id="SM00679">
    <property type="entry name" value="CTNS"/>
    <property type="match status" value="2"/>
</dbReference>
<evidence type="ECO:0000256" key="6">
    <source>
        <dbReference type="ARBA" id="ARBA00022989"/>
    </source>
</evidence>
<sequence>MAGFSPTNDSYDVSNIAFDPHSIDIALGDVKRLSVQFREPLPTRTTFTFTYRNSAGVRINATEKLPIKPLDSFTAEVGLNKTYRTTVFTKKPGKIELGLTSADLNITHFERLHASVTVCRQKSLSILQQIVGWTYFLAWTLSFYPQVILNCRRESVTGLSFDFIVFNVIGFACYSAFNIGLYFVPRIQAQYLARHPLGVIPVEINDLFFSLHGLAIMLVVIVQCLIFERGSQRVSKICITLFCLMLLFILTSTLLAAADAISWLTALYLYSYVKLFVTLVKYFPQLILNCRRRSCVGWSLCNFILDFIGGVLSIAQMFINAYNYDDWAIVHGSPTKLGLGLLSIAFDCGFFIQYHLYRGRAASTDAVVEENNGGSEAPLLNESANADLHA</sequence>
<keyword evidence="3" id="KW-0813">Transport</keyword>